<accession>A0A0F9QRQ4</accession>
<reference evidence="1" key="1">
    <citation type="journal article" date="2015" name="Nature">
        <title>Complex archaea that bridge the gap between prokaryotes and eukaryotes.</title>
        <authorList>
            <person name="Spang A."/>
            <person name="Saw J.H."/>
            <person name="Jorgensen S.L."/>
            <person name="Zaremba-Niedzwiedzka K."/>
            <person name="Martijn J."/>
            <person name="Lind A.E."/>
            <person name="van Eijk R."/>
            <person name="Schleper C."/>
            <person name="Guy L."/>
            <person name="Ettema T.J."/>
        </authorList>
    </citation>
    <scope>NUCLEOTIDE SEQUENCE</scope>
</reference>
<proteinExistence type="predicted"/>
<dbReference type="EMBL" id="LAZR01004516">
    <property type="protein sequence ID" value="KKN07898.1"/>
    <property type="molecule type" value="Genomic_DNA"/>
</dbReference>
<gene>
    <name evidence="1" type="ORF">LCGC14_1062330</name>
</gene>
<sequence length="49" mass="5622">MNQKYATQEDVDRIINHVKNLIRLHSLGLYETKLIVYGREAVPAGLVLK</sequence>
<evidence type="ECO:0000313" key="1">
    <source>
        <dbReference type="EMBL" id="KKN07898.1"/>
    </source>
</evidence>
<protein>
    <submittedName>
        <fullName evidence="1">Uncharacterized protein</fullName>
    </submittedName>
</protein>
<name>A0A0F9QRQ4_9ZZZZ</name>
<dbReference type="AlphaFoldDB" id="A0A0F9QRQ4"/>
<organism evidence="1">
    <name type="scientific">marine sediment metagenome</name>
    <dbReference type="NCBI Taxonomy" id="412755"/>
    <lineage>
        <taxon>unclassified sequences</taxon>
        <taxon>metagenomes</taxon>
        <taxon>ecological metagenomes</taxon>
    </lineage>
</organism>
<comment type="caution">
    <text evidence="1">The sequence shown here is derived from an EMBL/GenBank/DDBJ whole genome shotgun (WGS) entry which is preliminary data.</text>
</comment>